<dbReference type="InterPro" id="IPR046433">
    <property type="entry name" value="ActCoA_hydro"/>
</dbReference>
<evidence type="ECO:0000313" key="6">
    <source>
        <dbReference type="Proteomes" id="UP000037043"/>
    </source>
</evidence>
<dbReference type="InterPro" id="IPR003702">
    <property type="entry name" value="ActCoA_hydro_N"/>
</dbReference>
<feature type="domain" description="Acetyl-CoA hydrolase/transferase C-terminal" evidence="4">
    <location>
        <begin position="275"/>
        <end position="427"/>
    </location>
</feature>
<keyword evidence="6" id="KW-1185">Reference proteome</keyword>
<dbReference type="SUPFAM" id="SSF100950">
    <property type="entry name" value="NagB/RpiA/CoA transferase-like"/>
    <property type="match status" value="2"/>
</dbReference>
<dbReference type="PANTHER" id="PTHR21432:SF20">
    <property type="entry name" value="ACETYL-COA HYDROLASE"/>
    <property type="match status" value="1"/>
</dbReference>
<dbReference type="Gene3D" id="3.40.1080.10">
    <property type="entry name" value="Glutaconate Coenzyme A-transferase"/>
    <property type="match status" value="1"/>
</dbReference>
<organism evidence="5 6">
    <name type="scientific">Clostridium homopropionicum DSM 5847</name>
    <dbReference type="NCBI Taxonomy" id="1121318"/>
    <lineage>
        <taxon>Bacteria</taxon>
        <taxon>Bacillati</taxon>
        <taxon>Bacillota</taxon>
        <taxon>Clostridia</taxon>
        <taxon>Eubacteriales</taxon>
        <taxon>Clostridiaceae</taxon>
        <taxon>Clostridium</taxon>
    </lineage>
</organism>
<dbReference type="InterPro" id="IPR037171">
    <property type="entry name" value="NagB/RpiA_transferase-like"/>
</dbReference>
<gene>
    <name evidence="5" type="primary">cat1_5</name>
    <name evidence="5" type="ORF">CLHOM_31700</name>
</gene>
<dbReference type="EMBL" id="LHUR01000042">
    <property type="protein sequence ID" value="KOA18273.1"/>
    <property type="molecule type" value="Genomic_DNA"/>
</dbReference>
<comment type="similarity">
    <text evidence="1">Belongs to the acetyl-CoA hydrolase/transferase family.</text>
</comment>
<dbReference type="Pfam" id="PF13336">
    <property type="entry name" value="AcetylCoA_hyd_C"/>
    <property type="match status" value="1"/>
</dbReference>
<sequence length="435" mass="48473">MNKWLNMYQEKLTSPEKIAEKIQSNTICASPIAAGEAFAIPEAIAERALRENLSGIKHCSLLSLVPKKIWDPALDGKFNHLTLYISSTNPRKALWEKRAEFVPSFYYQVPRMWEEYIEPEVFYAVVSPMDEHGYFSFGLSVSTCITLKKIAKRIYLEVNENMPRTHGNSFIHISEVDAICEYTRPLPELPASEISKDEITIGNYIAELVPNEATIQLGIGGIPNAAAQALINKSDLGIHTELFTESMIDLIEASVVTNAKKNIHTGKSVATLALGTQRMYEFLNDNVGFEFHPVDYVNDPNIIGKHDNFVSINSCIEVDLFGQVCSESIGTKHYSGVGGQVDYVRGANNSKGGKSIISMLSTAKNESISKIKLTLTEGSIVTTSRNEVDYIATEYGIAKLKGKSTRERAQELINIAHPKFREELTFQAKKINLLW</sequence>
<dbReference type="GO" id="GO:0008775">
    <property type="term" value="F:acetate CoA-transferase activity"/>
    <property type="evidence" value="ECO:0007669"/>
    <property type="project" value="InterPro"/>
</dbReference>
<evidence type="ECO:0000259" key="3">
    <source>
        <dbReference type="Pfam" id="PF02550"/>
    </source>
</evidence>
<dbReference type="AlphaFoldDB" id="A0A0L6Z648"/>
<dbReference type="InterPro" id="IPR038460">
    <property type="entry name" value="AcetylCoA_hyd_C_sf"/>
</dbReference>
<dbReference type="Gene3D" id="3.40.1080.20">
    <property type="entry name" value="Acetyl-CoA hydrolase/transferase C-terminal domain"/>
    <property type="match status" value="1"/>
</dbReference>
<protein>
    <submittedName>
        <fullName evidence="5">Succinyl-CoA:coenzyme A transferase</fullName>
        <ecNumber evidence="5">2.8.3.-</ecNumber>
    </submittedName>
</protein>
<dbReference type="Pfam" id="PF02550">
    <property type="entry name" value="AcetylCoA_hydro"/>
    <property type="match status" value="1"/>
</dbReference>
<dbReference type="PANTHER" id="PTHR21432">
    <property type="entry name" value="ACETYL-COA HYDROLASE-RELATED"/>
    <property type="match status" value="1"/>
</dbReference>
<dbReference type="RefSeq" id="WP_052222623.1">
    <property type="nucleotide sequence ID" value="NZ_LHUR01000042.1"/>
</dbReference>
<feature type="domain" description="Acetyl-CoA hydrolase/transferase N-terminal" evidence="3">
    <location>
        <begin position="8"/>
        <end position="181"/>
    </location>
</feature>
<name>A0A0L6Z648_9CLOT</name>
<dbReference type="InterPro" id="IPR026888">
    <property type="entry name" value="AcetylCoA_hyd_C"/>
</dbReference>
<keyword evidence="2 5" id="KW-0808">Transferase</keyword>
<dbReference type="GO" id="GO:0006083">
    <property type="term" value="P:acetate metabolic process"/>
    <property type="evidence" value="ECO:0007669"/>
    <property type="project" value="InterPro"/>
</dbReference>
<proteinExistence type="inferred from homology"/>
<dbReference type="PATRIC" id="fig|1121318.3.peg.3168"/>
<evidence type="ECO:0000256" key="2">
    <source>
        <dbReference type="ARBA" id="ARBA00022679"/>
    </source>
</evidence>
<dbReference type="Gene3D" id="3.30.750.70">
    <property type="entry name" value="4-hydroxybutyrate coenzyme like domains"/>
    <property type="match status" value="1"/>
</dbReference>
<evidence type="ECO:0000256" key="1">
    <source>
        <dbReference type="ARBA" id="ARBA00009632"/>
    </source>
</evidence>
<accession>A0A0L6Z648</accession>
<dbReference type="Proteomes" id="UP000037043">
    <property type="component" value="Unassembled WGS sequence"/>
</dbReference>
<dbReference type="EC" id="2.8.3.-" evidence="5"/>
<comment type="caution">
    <text evidence="5">The sequence shown here is derived from an EMBL/GenBank/DDBJ whole genome shotgun (WGS) entry which is preliminary data.</text>
</comment>
<dbReference type="STRING" id="36844.SAMN04488501_101314"/>
<reference evidence="6" key="1">
    <citation type="submission" date="2015-08" db="EMBL/GenBank/DDBJ databases">
        <title>Genome sequence of the strict anaerobe Clostridium homopropionicum LuHBu1 (DSM 5847T).</title>
        <authorList>
            <person name="Poehlein A."/>
            <person name="Beck M."/>
            <person name="Schiel-Bengelsdorf B."/>
            <person name="Bengelsdorf F.R."/>
            <person name="Daniel R."/>
            <person name="Duerre P."/>
        </authorList>
    </citation>
    <scope>NUCLEOTIDE SEQUENCE [LARGE SCALE GENOMIC DNA]</scope>
    <source>
        <strain evidence="6">DSM 5847</strain>
    </source>
</reference>
<evidence type="ECO:0000259" key="4">
    <source>
        <dbReference type="Pfam" id="PF13336"/>
    </source>
</evidence>
<evidence type="ECO:0000313" key="5">
    <source>
        <dbReference type="EMBL" id="KOA18273.1"/>
    </source>
</evidence>